<dbReference type="Pfam" id="PF13185">
    <property type="entry name" value="GAF_2"/>
    <property type="match status" value="1"/>
</dbReference>
<dbReference type="Gene3D" id="3.30.450.20">
    <property type="entry name" value="PAS domain"/>
    <property type="match status" value="1"/>
</dbReference>
<name>A0ABS8XU69_9BURK</name>
<dbReference type="SUPFAM" id="SSF55781">
    <property type="entry name" value="GAF domain-like"/>
    <property type="match status" value="1"/>
</dbReference>
<feature type="domain" description="PAS" evidence="1">
    <location>
        <begin position="216"/>
        <end position="286"/>
    </location>
</feature>
<dbReference type="InterPro" id="IPR035965">
    <property type="entry name" value="PAS-like_dom_sf"/>
</dbReference>
<dbReference type="CDD" id="cd00130">
    <property type="entry name" value="PAS"/>
    <property type="match status" value="1"/>
</dbReference>
<gene>
    <name evidence="2" type="ORF">LXT13_17735</name>
</gene>
<dbReference type="Proteomes" id="UP001200741">
    <property type="component" value="Unassembled WGS sequence"/>
</dbReference>
<dbReference type="InterPro" id="IPR000014">
    <property type="entry name" value="PAS"/>
</dbReference>
<dbReference type="Gene3D" id="3.30.450.40">
    <property type="match status" value="1"/>
</dbReference>
<dbReference type="PROSITE" id="PS50112">
    <property type="entry name" value="PAS"/>
    <property type="match status" value="1"/>
</dbReference>
<dbReference type="SUPFAM" id="SSF55785">
    <property type="entry name" value="PYP-like sensor domain (PAS domain)"/>
    <property type="match status" value="1"/>
</dbReference>
<sequence>MILVIPLAALLVIALVLLRRRGQDYRLAKIQAERLRNFLLALARSNRMVLCEQREEQLLQESCRICVETGHALLACVYVRDGDLAHRAAMAGPASRVLENVPSPLPLQDPDVQDSYTVRVLNKGVRLVSNDYVLDGQAGRWREEAVAQGIRAIAWIPLHRGGSVHAVLMLCAGERGFFDEELLKLLDELGADLSFALDSIDIRNEAELARLEVEAGHKRFRTLFDAAPVPMAIVSIPDRRIREANATLLRLSGLDKSQLLGTETASNAYAILPEDRDLFYRILSETGHVRDLVLRIRQPDGRVQRSVFNAEQINYSGQACFLVTSANVEFMHSGH</sequence>
<keyword evidence="3" id="KW-1185">Reference proteome</keyword>
<evidence type="ECO:0000313" key="3">
    <source>
        <dbReference type="Proteomes" id="UP001200741"/>
    </source>
</evidence>
<dbReference type="SMART" id="SM00091">
    <property type="entry name" value="PAS"/>
    <property type="match status" value="1"/>
</dbReference>
<protein>
    <submittedName>
        <fullName evidence="2">GAF domain-containing protein</fullName>
    </submittedName>
</protein>
<dbReference type="InterPro" id="IPR029016">
    <property type="entry name" value="GAF-like_dom_sf"/>
</dbReference>
<dbReference type="InterPro" id="IPR003018">
    <property type="entry name" value="GAF"/>
</dbReference>
<comment type="caution">
    <text evidence="2">The sequence shown here is derived from an EMBL/GenBank/DDBJ whole genome shotgun (WGS) entry which is preliminary data.</text>
</comment>
<evidence type="ECO:0000259" key="1">
    <source>
        <dbReference type="PROSITE" id="PS50112"/>
    </source>
</evidence>
<dbReference type="Pfam" id="PF13188">
    <property type="entry name" value="PAS_8"/>
    <property type="match status" value="1"/>
</dbReference>
<dbReference type="EMBL" id="JAJTWU010000007">
    <property type="protein sequence ID" value="MCE4556241.1"/>
    <property type="molecule type" value="Genomic_DNA"/>
</dbReference>
<reference evidence="2 3" key="1">
    <citation type="submission" date="2021-12" db="EMBL/GenBank/DDBJ databases">
        <title>Genome seq of P8.</title>
        <authorList>
            <person name="Seo T."/>
        </authorList>
    </citation>
    <scope>NUCLEOTIDE SEQUENCE [LARGE SCALE GENOMIC DNA]</scope>
    <source>
        <strain evidence="2 3">P8</strain>
    </source>
</reference>
<evidence type="ECO:0000313" key="2">
    <source>
        <dbReference type="EMBL" id="MCE4556241.1"/>
    </source>
</evidence>
<accession>A0ABS8XU69</accession>
<proteinExistence type="predicted"/>
<organism evidence="2 3">
    <name type="scientific">Pelomonas cellulosilytica</name>
    <dbReference type="NCBI Taxonomy" id="2906762"/>
    <lineage>
        <taxon>Bacteria</taxon>
        <taxon>Pseudomonadati</taxon>
        <taxon>Pseudomonadota</taxon>
        <taxon>Betaproteobacteria</taxon>
        <taxon>Burkholderiales</taxon>
        <taxon>Sphaerotilaceae</taxon>
        <taxon>Roseateles</taxon>
    </lineage>
</organism>